<dbReference type="EMBL" id="CP001848">
    <property type="protein sequence ID" value="ADB14992.1"/>
    <property type="molecule type" value="Genomic_DNA"/>
</dbReference>
<gene>
    <name evidence="1" type="ordered locus">Psta_0301</name>
</gene>
<evidence type="ECO:0000313" key="2">
    <source>
        <dbReference type="Proteomes" id="UP000001887"/>
    </source>
</evidence>
<reference evidence="1 2" key="1">
    <citation type="journal article" date="2009" name="Stand. Genomic Sci.">
        <title>Complete genome sequence of Pirellula staleyi type strain (ATCC 27377).</title>
        <authorList>
            <person name="Clum A."/>
            <person name="Tindall B.J."/>
            <person name="Sikorski J."/>
            <person name="Ivanova N."/>
            <person name="Mavrommatis K."/>
            <person name="Lucas S."/>
            <person name="Glavina del Rio T."/>
            <person name="Nolan M."/>
            <person name="Chen F."/>
            <person name="Tice H."/>
            <person name="Pitluck S."/>
            <person name="Cheng J.F."/>
            <person name="Chertkov O."/>
            <person name="Brettin T."/>
            <person name="Han C."/>
            <person name="Detter J.C."/>
            <person name="Kuske C."/>
            <person name="Bruce D."/>
            <person name="Goodwin L."/>
            <person name="Ovchinikova G."/>
            <person name="Pati A."/>
            <person name="Mikhailova N."/>
            <person name="Chen A."/>
            <person name="Palaniappan K."/>
            <person name="Land M."/>
            <person name="Hauser L."/>
            <person name="Chang Y.J."/>
            <person name="Jeffries C.D."/>
            <person name="Chain P."/>
            <person name="Rohde M."/>
            <person name="Goker M."/>
            <person name="Bristow J."/>
            <person name="Eisen J.A."/>
            <person name="Markowitz V."/>
            <person name="Hugenholtz P."/>
            <person name="Kyrpides N.C."/>
            <person name="Klenk H.P."/>
            <person name="Lapidus A."/>
        </authorList>
    </citation>
    <scope>NUCLEOTIDE SEQUENCE [LARGE SCALE GENOMIC DNA]</scope>
    <source>
        <strain evidence="2">ATCC 27377 / DSM 6068 / ICPB 4128</strain>
    </source>
</reference>
<dbReference type="STRING" id="530564.Psta_0301"/>
<sequence length="60" mass="6838">MISPGPSHESVYPSWIDAKLIELTILTWSPFYGRELTRQEAIEILVNFGMLIDTIKAEES</sequence>
<proteinExistence type="predicted"/>
<evidence type="ECO:0000313" key="1">
    <source>
        <dbReference type="EMBL" id="ADB14992.1"/>
    </source>
</evidence>
<organism evidence="1 2">
    <name type="scientific">Pirellula staleyi (strain ATCC 27377 / DSM 6068 / ICPB 4128)</name>
    <name type="common">Pirella staleyi</name>
    <dbReference type="NCBI Taxonomy" id="530564"/>
    <lineage>
        <taxon>Bacteria</taxon>
        <taxon>Pseudomonadati</taxon>
        <taxon>Planctomycetota</taxon>
        <taxon>Planctomycetia</taxon>
        <taxon>Pirellulales</taxon>
        <taxon>Pirellulaceae</taxon>
        <taxon>Pirellula</taxon>
    </lineage>
</organism>
<name>D2R283_PIRSD</name>
<protein>
    <submittedName>
        <fullName evidence="1">Uncharacterized protein</fullName>
    </submittedName>
</protein>
<dbReference type="Proteomes" id="UP000001887">
    <property type="component" value="Chromosome"/>
</dbReference>
<dbReference type="AlphaFoldDB" id="D2R283"/>
<dbReference type="KEGG" id="psl:Psta_0301"/>
<dbReference type="OrthoDB" id="218050at2"/>
<accession>D2R283</accession>
<dbReference type="HOGENOM" id="CLU_2937679_0_0_0"/>
<keyword evidence="2" id="KW-1185">Reference proteome</keyword>